<feature type="signal peptide" evidence="1">
    <location>
        <begin position="1"/>
        <end position="15"/>
    </location>
</feature>
<evidence type="ECO:0000256" key="1">
    <source>
        <dbReference type="SAM" id="SignalP"/>
    </source>
</evidence>
<sequence length="96" mass="11079">MFWIVFRFWPVLGLGQRDGCRHGGVFGGWIALTRLAGYWWHTGADRVPFSKLPKHRGGCWECNSTVCARWPSTYKIFEVNNHNKSLTNARAQQNLL</sequence>
<organism evidence="2">
    <name type="scientific">Ixodes ricinus</name>
    <name type="common">Common tick</name>
    <name type="synonym">Acarus ricinus</name>
    <dbReference type="NCBI Taxonomy" id="34613"/>
    <lineage>
        <taxon>Eukaryota</taxon>
        <taxon>Metazoa</taxon>
        <taxon>Ecdysozoa</taxon>
        <taxon>Arthropoda</taxon>
        <taxon>Chelicerata</taxon>
        <taxon>Arachnida</taxon>
        <taxon>Acari</taxon>
        <taxon>Parasitiformes</taxon>
        <taxon>Ixodida</taxon>
        <taxon>Ixodoidea</taxon>
        <taxon>Ixodidae</taxon>
        <taxon>Ixodinae</taxon>
        <taxon>Ixodes</taxon>
    </lineage>
</organism>
<accession>A0A6B0UDP8</accession>
<reference evidence="2" key="1">
    <citation type="submission" date="2019-12" db="EMBL/GenBank/DDBJ databases">
        <title>An insight into the sialome of adult female Ixodes ricinus ticks feeding for 6 days.</title>
        <authorList>
            <person name="Perner J."/>
            <person name="Ribeiro J.M.C."/>
        </authorList>
    </citation>
    <scope>NUCLEOTIDE SEQUENCE</scope>
    <source>
        <strain evidence="2">Semi-engorged</strain>
        <tissue evidence="2">Salivary glands</tissue>
    </source>
</reference>
<feature type="chain" id="PRO_5025515493" evidence="1">
    <location>
        <begin position="16"/>
        <end position="96"/>
    </location>
</feature>
<name>A0A6B0UDP8_IXORI</name>
<protein>
    <submittedName>
        <fullName evidence="2">Putative secreted protein</fullName>
    </submittedName>
</protein>
<evidence type="ECO:0000313" key="2">
    <source>
        <dbReference type="EMBL" id="MXU87444.1"/>
    </source>
</evidence>
<proteinExistence type="predicted"/>
<dbReference type="EMBL" id="GIFC01005361">
    <property type="protein sequence ID" value="MXU87444.1"/>
    <property type="molecule type" value="Transcribed_RNA"/>
</dbReference>
<keyword evidence="1" id="KW-0732">Signal</keyword>
<dbReference type="AlphaFoldDB" id="A0A6B0UDP8"/>